<name>A0A564ZF80_9BACT</name>
<keyword evidence="4 6" id="KW-0378">Hydrolase</keyword>
<evidence type="ECO:0000256" key="1">
    <source>
        <dbReference type="ARBA" id="ARBA00005582"/>
    </source>
</evidence>
<keyword evidence="3" id="KW-0547">Nucleotide-binding</keyword>
<dbReference type="PROSITE" id="PS00893">
    <property type="entry name" value="NUDIX_BOX"/>
    <property type="match status" value="1"/>
</dbReference>
<dbReference type="Pfam" id="PF00293">
    <property type="entry name" value="NUDIX"/>
    <property type="match status" value="1"/>
</dbReference>
<evidence type="ECO:0000256" key="4">
    <source>
        <dbReference type="ARBA" id="ARBA00022801"/>
    </source>
</evidence>
<dbReference type="GO" id="GO:0006754">
    <property type="term" value="P:ATP biosynthetic process"/>
    <property type="evidence" value="ECO:0007669"/>
    <property type="project" value="TreeGrafter"/>
</dbReference>
<comment type="similarity">
    <text evidence="1 6">Belongs to the Nudix hydrolase family.</text>
</comment>
<dbReference type="PROSITE" id="PS51462">
    <property type="entry name" value="NUDIX"/>
    <property type="match status" value="1"/>
</dbReference>
<dbReference type="InterPro" id="IPR020476">
    <property type="entry name" value="Nudix_hydrolase"/>
</dbReference>
<accession>A0A564ZF80</accession>
<dbReference type="GO" id="GO:0000166">
    <property type="term" value="F:nucleotide binding"/>
    <property type="evidence" value="ECO:0007669"/>
    <property type="project" value="UniProtKB-KW"/>
</dbReference>
<protein>
    <recommendedName>
        <fullName evidence="2">Bis(5'-nucleosyl)-tetraphosphatase [asymmetrical]</fullName>
    </recommendedName>
    <alternativeName>
        <fullName evidence="5">Diadenosine 5',5'''-P1,P4-tetraphosphate asymmetrical hydrolase</fullName>
    </alternativeName>
</protein>
<evidence type="ECO:0000256" key="5">
    <source>
        <dbReference type="ARBA" id="ARBA00032644"/>
    </source>
</evidence>
<evidence type="ECO:0000313" key="9">
    <source>
        <dbReference type="Proteomes" id="UP000334340"/>
    </source>
</evidence>
<dbReference type="InterPro" id="IPR020084">
    <property type="entry name" value="NUDIX_hydrolase_CS"/>
</dbReference>
<evidence type="ECO:0000256" key="3">
    <source>
        <dbReference type="ARBA" id="ARBA00022741"/>
    </source>
</evidence>
<gene>
    <name evidence="8" type="ORF">MELA_00351</name>
</gene>
<dbReference type="CDD" id="cd03428">
    <property type="entry name" value="NUDIX_Ap4A_Nudt2"/>
    <property type="match status" value="1"/>
</dbReference>
<dbReference type="InterPro" id="IPR003565">
    <property type="entry name" value="Tetra_PHTase"/>
</dbReference>
<dbReference type="GO" id="GO:0006167">
    <property type="term" value="P:AMP biosynthetic process"/>
    <property type="evidence" value="ECO:0007669"/>
    <property type="project" value="TreeGrafter"/>
</dbReference>
<dbReference type="AlphaFoldDB" id="A0A564ZF80"/>
<dbReference type="SUPFAM" id="SSF55811">
    <property type="entry name" value="Nudix"/>
    <property type="match status" value="1"/>
</dbReference>
<dbReference type="InterPro" id="IPR000086">
    <property type="entry name" value="NUDIX_hydrolase_dom"/>
</dbReference>
<dbReference type="GO" id="GO:0004081">
    <property type="term" value="F:bis(5'-nucleosyl)-tetraphosphatase (asymmetrical) activity"/>
    <property type="evidence" value="ECO:0007669"/>
    <property type="project" value="TreeGrafter"/>
</dbReference>
<dbReference type="PANTHER" id="PTHR21340:SF0">
    <property type="entry name" value="BIS(5'-NUCLEOSYL)-TETRAPHOSPHATASE [ASYMMETRICAL]"/>
    <property type="match status" value="1"/>
</dbReference>
<dbReference type="InterPro" id="IPR051325">
    <property type="entry name" value="Nudix_hydrolase_domain"/>
</dbReference>
<reference evidence="8 9" key="1">
    <citation type="submission" date="2019-07" db="EMBL/GenBank/DDBJ databases">
        <authorList>
            <person name="Cremers G."/>
        </authorList>
    </citation>
    <scope>NUCLEOTIDE SEQUENCE [LARGE SCALE GENOMIC DNA]</scope>
</reference>
<feature type="domain" description="Nudix hydrolase" evidence="7">
    <location>
        <begin position="2"/>
        <end position="131"/>
    </location>
</feature>
<dbReference type="PANTHER" id="PTHR21340">
    <property type="entry name" value="DIADENOSINE 5,5-P1,P4-TETRAPHOSPHATE PYROPHOSPHOHYDROLASE MUTT"/>
    <property type="match status" value="1"/>
</dbReference>
<dbReference type="Gene3D" id="3.90.79.10">
    <property type="entry name" value="Nucleoside Triphosphate Pyrophosphohydrolase"/>
    <property type="match status" value="1"/>
</dbReference>
<dbReference type="PRINTS" id="PR00502">
    <property type="entry name" value="NUDIXFAMILY"/>
</dbReference>
<dbReference type="InterPro" id="IPR015797">
    <property type="entry name" value="NUDIX_hydrolase-like_dom_sf"/>
</dbReference>
<evidence type="ECO:0000256" key="6">
    <source>
        <dbReference type="RuleBase" id="RU003476"/>
    </source>
</evidence>
<dbReference type="Proteomes" id="UP000334340">
    <property type="component" value="Unassembled WGS sequence"/>
</dbReference>
<proteinExistence type="inferred from homology"/>
<dbReference type="EMBL" id="CABIKM010000005">
    <property type="protein sequence ID" value="VUZ83989.1"/>
    <property type="molecule type" value="Genomic_DNA"/>
</dbReference>
<evidence type="ECO:0000313" key="8">
    <source>
        <dbReference type="EMBL" id="VUZ83989.1"/>
    </source>
</evidence>
<keyword evidence="9" id="KW-1185">Reference proteome</keyword>
<organism evidence="8 9">
    <name type="scientific">Candidatus Methylomirabilis lanthanidiphila</name>
    <dbReference type="NCBI Taxonomy" id="2211376"/>
    <lineage>
        <taxon>Bacteria</taxon>
        <taxon>Candidatus Methylomirabilota</taxon>
        <taxon>Candidatus Methylomirabilia</taxon>
        <taxon>Candidatus Methylomirabilales</taxon>
        <taxon>Candidatus Methylomirabilaceae</taxon>
        <taxon>Candidatus Methylomirabilis</taxon>
    </lineage>
</organism>
<evidence type="ECO:0000256" key="2">
    <source>
        <dbReference type="ARBA" id="ARBA00018911"/>
    </source>
</evidence>
<sequence>MPREISAGVILFRRTPEPSYLLLHYESGHWDFPKGHIESGEDAQQTATRELKEETGVSELSFIDGYKQTLRYFFRQKGVGIFKIVIYFLAETDQSEVTLSHEHIGFDWLPYDLAMSRLTFKNSQDLLAKAQARLRAIRPLT</sequence>
<evidence type="ECO:0000259" key="7">
    <source>
        <dbReference type="PROSITE" id="PS51462"/>
    </source>
</evidence>